<dbReference type="PANTHER" id="PTHR32309:SF31">
    <property type="entry name" value="CAPSULAR EXOPOLYSACCHARIDE FAMILY"/>
    <property type="match status" value="1"/>
</dbReference>
<feature type="domain" description="Polysaccharide chain length determinant N-terminal" evidence="8">
    <location>
        <begin position="23"/>
        <end position="115"/>
    </location>
</feature>
<accession>A0A6L5GPM6</accession>
<evidence type="ECO:0000259" key="8">
    <source>
        <dbReference type="Pfam" id="PF02706"/>
    </source>
</evidence>
<evidence type="ECO:0000256" key="3">
    <source>
        <dbReference type="ARBA" id="ARBA00022475"/>
    </source>
</evidence>
<name>A0A6L5GPM6_9FIRM</name>
<dbReference type="InterPro" id="IPR050445">
    <property type="entry name" value="Bact_polysacc_biosynth/exp"/>
</dbReference>
<evidence type="ECO:0000313" key="9">
    <source>
        <dbReference type="EMBL" id="MQM71992.1"/>
    </source>
</evidence>
<feature type="transmembrane region" description="Helical" evidence="7">
    <location>
        <begin position="37"/>
        <end position="59"/>
    </location>
</feature>
<evidence type="ECO:0000256" key="6">
    <source>
        <dbReference type="ARBA" id="ARBA00023136"/>
    </source>
</evidence>
<feature type="transmembrane region" description="Helical" evidence="7">
    <location>
        <begin position="198"/>
        <end position="215"/>
    </location>
</feature>
<comment type="subcellular location">
    <subcellularLocation>
        <location evidence="1">Cell membrane</location>
        <topology evidence="1">Multi-pass membrane protein</topology>
    </subcellularLocation>
</comment>
<comment type="similarity">
    <text evidence="2">Belongs to the CpsC/CapA family.</text>
</comment>
<keyword evidence="6 7" id="KW-0472">Membrane</keyword>
<keyword evidence="5 7" id="KW-1133">Transmembrane helix</keyword>
<protein>
    <recommendedName>
        <fullName evidence="8">Polysaccharide chain length determinant N-terminal domain-containing protein</fullName>
    </recommendedName>
</protein>
<keyword evidence="4 7" id="KW-0812">Transmembrane</keyword>
<dbReference type="Proteomes" id="UP000473648">
    <property type="component" value="Unassembled WGS sequence"/>
</dbReference>
<evidence type="ECO:0000256" key="2">
    <source>
        <dbReference type="ARBA" id="ARBA00006683"/>
    </source>
</evidence>
<dbReference type="PANTHER" id="PTHR32309">
    <property type="entry name" value="TYROSINE-PROTEIN KINASE"/>
    <property type="match status" value="1"/>
</dbReference>
<proteinExistence type="inferred from homology"/>
<dbReference type="EMBL" id="VOGB01000003">
    <property type="protein sequence ID" value="MQM71992.1"/>
    <property type="molecule type" value="Genomic_DNA"/>
</dbReference>
<evidence type="ECO:0000256" key="1">
    <source>
        <dbReference type="ARBA" id="ARBA00004651"/>
    </source>
</evidence>
<sequence length="267" mass="29171">MVLNTSTTGSEDRSLQSSDQVKEIDLLEIGRAIWDKFWFVVLLTLIGAALAFGITNFLIHPTYRSSFTVYVNNHSSNSENQVNSLNSGDTAASQTLAQTYASILKSRPVVEDAMDRISMNAAYDDIVDDITTEVDTDSQLVTLDVTMKSAKEARNLARAIARVSPKYIANIVEGSSMKIVSSPILADKPYSPSIPKNTAIGAIIGFLLAVVIVVIRHLSDDRIKSVEELEAKFGFSVIGTIPNFDEAANNKGKKNYGYYYAASNKTK</sequence>
<evidence type="ECO:0000256" key="5">
    <source>
        <dbReference type="ARBA" id="ARBA00022989"/>
    </source>
</evidence>
<dbReference type="Pfam" id="PF02706">
    <property type="entry name" value="Wzz"/>
    <property type="match status" value="1"/>
</dbReference>
<keyword evidence="3" id="KW-1003">Cell membrane</keyword>
<evidence type="ECO:0000313" key="10">
    <source>
        <dbReference type="Proteomes" id="UP000473648"/>
    </source>
</evidence>
<keyword evidence="10" id="KW-1185">Reference proteome</keyword>
<dbReference type="GO" id="GO:0005886">
    <property type="term" value="C:plasma membrane"/>
    <property type="evidence" value="ECO:0007669"/>
    <property type="project" value="UniProtKB-SubCell"/>
</dbReference>
<organism evidence="9 10">
    <name type="scientific">Candidatus Pseudoramibacter fermentans</name>
    <dbReference type="NCBI Taxonomy" id="2594427"/>
    <lineage>
        <taxon>Bacteria</taxon>
        <taxon>Bacillati</taxon>
        <taxon>Bacillota</taxon>
        <taxon>Clostridia</taxon>
        <taxon>Eubacteriales</taxon>
        <taxon>Eubacteriaceae</taxon>
        <taxon>Pseudoramibacter</taxon>
    </lineage>
</organism>
<dbReference type="AlphaFoldDB" id="A0A6L5GPM6"/>
<reference evidence="9" key="1">
    <citation type="journal article" date="2020" name="Appl. Environ. Microbiol.">
        <title>Medium-Chain Fatty Acid Synthesis by 'Candidatus Weimeria bifida' gen. nov., sp. nov., and 'Candidatus Pseudoramibacter fermentans' sp. nov.</title>
        <authorList>
            <person name="Scarborough M.J."/>
            <person name="Myers K.S."/>
            <person name="Donohue T.J."/>
            <person name="Noguera D.R."/>
        </authorList>
    </citation>
    <scope>NUCLEOTIDE SEQUENCE</scope>
    <source>
        <strain evidence="9">EUB1.1</strain>
    </source>
</reference>
<comment type="caution">
    <text evidence="9">The sequence shown here is derived from an EMBL/GenBank/DDBJ whole genome shotgun (WGS) entry which is preliminary data.</text>
</comment>
<evidence type="ECO:0000256" key="4">
    <source>
        <dbReference type="ARBA" id="ARBA00022692"/>
    </source>
</evidence>
<dbReference type="InterPro" id="IPR003856">
    <property type="entry name" value="LPS_length_determ_N"/>
</dbReference>
<evidence type="ECO:0000256" key="7">
    <source>
        <dbReference type="SAM" id="Phobius"/>
    </source>
</evidence>
<gene>
    <name evidence="9" type="ORF">FRC53_00855</name>
</gene>